<dbReference type="Proteomes" id="UP000249248">
    <property type="component" value="Unassembled WGS sequence"/>
</dbReference>
<keyword evidence="2" id="KW-1185">Reference proteome</keyword>
<name>A0A2W1N185_9FLAO</name>
<evidence type="ECO:0000313" key="2">
    <source>
        <dbReference type="Proteomes" id="UP000249248"/>
    </source>
</evidence>
<accession>A0A2W1N185</accession>
<protein>
    <submittedName>
        <fullName evidence="1">Uncharacterized protein</fullName>
    </submittedName>
</protein>
<organism evidence="1 2">
    <name type="scientific">Putridiphycobacter roseus</name>
    <dbReference type="NCBI Taxonomy" id="2219161"/>
    <lineage>
        <taxon>Bacteria</taxon>
        <taxon>Pseudomonadati</taxon>
        <taxon>Bacteroidota</taxon>
        <taxon>Flavobacteriia</taxon>
        <taxon>Flavobacteriales</taxon>
        <taxon>Crocinitomicaceae</taxon>
        <taxon>Putridiphycobacter</taxon>
    </lineage>
</organism>
<sequence length="178" mass="19933">MKIILTPVVFIFLIIACQNESGTAADVAKNDTTIAYQMNENKLSAVAANNTISNFQKATLQMVDAVFQSDSATLPLRVQDAIYELEVNIQRVEEMPELNALGDFKNAVVRLFKFYKIAFEKDFKILIPTIQNSNPSATDKAVLEAYDESFRAKEVELFKEISLTQEAFAKANNINLIN</sequence>
<gene>
    <name evidence="1" type="ORF">DNU06_08545</name>
</gene>
<dbReference type="RefSeq" id="WP_111062835.1">
    <property type="nucleotide sequence ID" value="NZ_JBHUCU010000016.1"/>
</dbReference>
<dbReference type="PROSITE" id="PS51257">
    <property type="entry name" value="PROKAR_LIPOPROTEIN"/>
    <property type="match status" value="1"/>
</dbReference>
<reference evidence="1 2" key="1">
    <citation type="submission" date="2018-06" db="EMBL/GenBank/DDBJ databases">
        <title>The draft genome sequence of Crocinitomix sp. SM1701.</title>
        <authorList>
            <person name="Zhang X."/>
        </authorList>
    </citation>
    <scope>NUCLEOTIDE SEQUENCE [LARGE SCALE GENOMIC DNA]</scope>
    <source>
        <strain evidence="1 2">SM1701</strain>
    </source>
</reference>
<comment type="caution">
    <text evidence="1">The sequence shown here is derived from an EMBL/GenBank/DDBJ whole genome shotgun (WGS) entry which is preliminary data.</text>
</comment>
<proteinExistence type="predicted"/>
<dbReference type="EMBL" id="QKSB01000004">
    <property type="protein sequence ID" value="PZE17310.1"/>
    <property type="molecule type" value="Genomic_DNA"/>
</dbReference>
<dbReference type="AlphaFoldDB" id="A0A2W1N185"/>
<evidence type="ECO:0000313" key="1">
    <source>
        <dbReference type="EMBL" id="PZE17310.1"/>
    </source>
</evidence>